<dbReference type="AlphaFoldDB" id="A0A4S2DGY5"/>
<dbReference type="CDD" id="cd00130">
    <property type="entry name" value="PAS"/>
    <property type="match status" value="1"/>
</dbReference>
<evidence type="ECO:0000256" key="12">
    <source>
        <dbReference type="ARBA" id="ARBA00022989"/>
    </source>
</evidence>
<keyword evidence="10" id="KW-0418">Kinase</keyword>
<dbReference type="InterPro" id="IPR050351">
    <property type="entry name" value="BphY/WalK/GraS-like"/>
</dbReference>
<evidence type="ECO:0000259" key="17">
    <source>
        <dbReference type="PROSITE" id="PS50885"/>
    </source>
</evidence>
<keyword evidence="11" id="KW-0067">ATP-binding</keyword>
<reference evidence="18 19" key="1">
    <citation type="submission" date="2019-04" db="EMBL/GenBank/DDBJ databases">
        <title>Microbes associate with the intestines of laboratory mice.</title>
        <authorList>
            <person name="Navarre W."/>
            <person name="Wong E."/>
            <person name="Huang K."/>
            <person name="Tropini C."/>
            <person name="Ng K."/>
            <person name="Yu B."/>
        </authorList>
    </citation>
    <scope>NUCLEOTIDE SEQUENCE [LARGE SCALE GENOMIC DNA]</scope>
    <source>
        <strain evidence="18 19">NM50_B9-20</strain>
    </source>
</reference>
<dbReference type="SUPFAM" id="SSF55874">
    <property type="entry name" value="ATPase domain of HSP90 chaperone/DNA topoisomerase II/histidine kinase"/>
    <property type="match status" value="1"/>
</dbReference>
<evidence type="ECO:0000256" key="7">
    <source>
        <dbReference type="ARBA" id="ARBA00022679"/>
    </source>
</evidence>
<organism evidence="18 19">
    <name type="scientific">Clostridium sartagoforme</name>
    <dbReference type="NCBI Taxonomy" id="84031"/>
    <lineage>
        <taxon>Bacteria</taxon>
        <taxon>Bacillati</taxon>
        <taxon>Bacillota</taxon>
        <taxon>Clostridia</taxon>
        <taxon>Eubacteriales</taxon>
        <taxon>Clostridiaceae</taxon>
        <taxon>Clostridium</taxon>
    </lineage>
</organism>
<dbReference type="SMART" id="SM00388">
    <property type="entry name" value="HisKA"/>
    <property type="match status" value="1"/>
</dbReference>
<keyword evidence="13" id="KW-0902">Two-component regulatory system</keyword>
<evidence type="ECO:0000259" key="16">
    <source>
        <dbReference type="PROSITE" id="PS50109"/>
    </source>
</evidence>
<dbReference type="SUPFAM" id="SSF55785">
    <property type="entry name" value="PYP-like sensor domain (PAS domain)"/>
    <property type="match status" value="1"/>
</dbReference>
<dbReference type="SUPFAM" id="SSF158472">
    <property type="entry name" value="HAMP domain-like"/>
    <property type="match status" value="1"/>
</dbReference>
<name>A0A4S2DGY5_9CLOT</name>
<evidence type="ECO:0000256" key="4">
    <source>
        <dbReference type="ARBA" id="ARBA00012438"/>
    </source>
</evidence>
<evidence type="ECO:0000256" key="15">
    <source>
        <dbReference type="SAM" id="Phobius"/>
    </source>
</evidence>
<dbReference type="InterPro" id="IPR000014">
    <property type="entry name" value="PAS"/>
</dbReference>
<comment type="subcellular location">
    <subcellularLocation>
        <location evidence="3">Cell membrane</location>
    </subcellularLocation>
    <subcellularLocation>
        <location evidence="2">Membrane</location>
        <topology evidence="2">Multi-pass membrane protein</topology>
    </subcellularLocation>
</comment>
<dbReference type="Pfam" id="PF00672">
    <property type="entry name" value="HAMP"/>
    <property type="match status" value="1"/>
</dbReference>
<keyword evidence="14 15" id="KW-0472">Membrane</keyword>
<feature type="domain" description="Histidine kinase" evidence="16">
    <location>
        <begin position="390"/>
        <end position="607"/>
    </location>
</feature>
<dbReference type="Proteomes" id="UP000306888">
    <property type="component" value="Unassembled WGS sequence"/>
</dbReference>
<dbReference type="EC" id="2.7.13.3" evidence="4"/>
<keyword evidence="6" id="KW-0597">Phosphoprotein</keyword>
<dbReference type="InterPro" id="IPR003661">
    <property type="entry name" value="HisK_dim/P_dom"/>
</dbReference>
<keyword evidence="9" id="KW-0547">Nucleotide-binding</keyword>
<evidence type="ECO:0000256" key="9">
    <source>
        <dbReference type="ARBA" id="ARBA00022741"/>
    </source>
</evidence>
<keyword evidence="8 15" id="KW-0812">Transmembrane</keyword>
<evidence type="ECO:0000256" key="3">
    <source>
        <dbReference type="ARBA" id="ARBA00004236"/>
    </source>
</evidence>
<evidence type="ECO:0000313" key="18">
    <source>
        <dbReference type="EMBL" id="TGY41357.1"/>
    </source>
</evidence>
<dbReference type="InterPro" id="IPR004358">
    <property type="entry name" value="Sig_transdc_His_kin-like_C"/>
</dbReference>
<evidence type="ECO:0000313" key="19">
    <source>
        <dbReference type="Proteomes" id="UP000306888"/>
    </source>
</evidence>
<dbReference type="GO" id="GO:0030295">
    <property type="term" value="F:protein kinase activator activity"/>
    <property type="evidence" value="ECO:0007669"/>
    <property type="project" value="TreeGrafter"/>
</dbReference>
<feature type="domain" description="HAMP" evidence="17">
    <location>
        <begin position="205"/>
        <end position="257"/>
    </location>
</feature>
<evidence type="ECO:0000256" key="8">
    <source>
        <dbReference type="ARBA" id="ARBA00022692"/>
    </source>
</evidence>
<dbReference type="InterPro" id="IPR036890">
    <property type="entry name" value="HATPase_C_sf"/>
</dbReference>
<evidence type="ECO:0000256" key="14">
    <source>
        <dbReference type="ARBA" id="ARBA00023136"/>
    </source>
</evidence>
<dbReference type="InterPro" id="IPR003594">
    <property type="entry name" value="HATPase_dom"/>
</dbReference>
<dbReference type="FunFam" id="3.30.565.10:FF:000023">
    <property type="entry name" value="PAS domain-containing sensor histidine kinase"/>
    <property type="match status" value="1"/>
</dbReference>
<keyword evidence="12 15" id="KW-1133">Transmembrane helix</keyword>
<dbReference type="Gene3D" id="3.30.565.10">
    <property type="entry name" value="Histidine kinase-like ATPase, C-terminal domain"/>
    <property type="match status" value="1"/>
</dbReference>
<protein>
    <recommendedName>
        <fullName evidence="4">histidine kinase</fullName>
        <ecNumber evidence="4">2.7.13.3</ecNumber>
    </recommendedName>
</protein>
<dbReference type="Gene3D" id="6.10.340.10">
    <property type="match status" value="1"/>
</dbReference>
<comment type="catalytic activity">
    <reaction evidence="1">
        <text>ATP + protein L-histidine = ADP + protein N-phospho-L-histidine.</text>
        <dbReference type="EC" id="2.7.13.3"/>
    </reaction>
</comment>
<dbReference type="Gene3D" id="1.10.287.130">
    <property type="match status" value="1"/>
</dbReference>
<proteinExistence type="predicted"/>
<dbReference type="InterPro" id="IPR005467">
    <property type="entry name" value="His_kinase_dom"/>
</dbReference>
<comment type="caution">
    <text evidence="18">The sequence shown here is derived from an EMBL/GenBank/DDBJ whole genome shotgun (WGS) entry which is preliminary data.</text>
</comment>
<dbReference type="GO" id="GO:0000155">
    <property type="term" value="F:phosphorelay sensor kinase activity"/>
    <property type="evidence" value="ECO:0007669"/>
    <property type="project" value="InterPro"/>
</dbReference>
<feature type="transmembrane region" description="Helical" evidence="15">
    <location>
        <begin position="182"/>
        <end position="203"/>
    </location>
</feature>
<dbReference type="PANTHER" id="PTHR42878">
    <property type="entry name" value="TWO-COMPONENT HISTIDINE KINASE"/>
    <property type="match status" value="1"/>
</dbReference>
<evidence type="ECO:0000256" key="10">
    <source>
        <dbReference type="ARBA" id="ARBA00022777"/>
    </source>
</evidence>
<dbReference type="GO" id="GO:0000156">
    <property type="term" value="F:phosphorelay response regulator activity"/>
    <property type="evidence" value="ECO:0007669"/>
    <property type="project" value="TreeGrafter"/>
</dbReference>
<dbReference type="SMART" id="SM00387">
    <property type="entry name" value="HATPase_c"/>
    <property type="match status" value="1"/>
</dbReference>
<evidence type="ECO:0000256" key="1">
    <source>
        <dbReference type="ARBA" id="ARBA00000085"/>
    </source>
</evidence>
<dbReference type="PROSITE" id="PS50109">
    <property type="entry name" value="HIS_KIN"/>
    <property type="match status" value="1"/>
</dbReference>
<evidence type="ECO:0000256" key="2">
    <source>
        <dbReference type="ARBA" id="ARBA00004141"/>
    </source>
</evidence>
<keyword evidence="5" id="KW-1003">Cell membrane</keyword>
<dbReference type="PRINTS" id="PR00344">
    <property type="entry name" value="BCTRLSENSOR"/>
</dbReference>
<dbReference type="EMBL" id="SRYR01000008">
    <property type="protein sequence ID" value="TGY41357.1"/>
    <property type="molecule type" value="Genomic_DNA"/>
</dbReference>
<evidence type="ECO:0000256" key="13">
    <source>
        <dbReference type="ARBA" id="ARBA00023012"/>
    </source>
</evidence>
<keyword evidence="19" id="KW-1185">Reference proteome</keyword>
<accession>A0A4S2DGY5</accession>
<dbReference type="SMART" id="SM00304">
    <property type="entry name" value="HAMP"/>
    <property type="match status" value="1"/>
</dbReference>
<dbReference type="Gene3D" id="3.30.450.20">
    <property type="entry name" value="PAS domain"/>
    <property type="match status" value="1"/>
</dbReference>
<dbReference type="InterPro" id="IPR035965">
    <property type="entry name" value="PAS-like_dom_sf"/>
</dbReference>
<sequence length="610" mass="69459">MFKSLKKKFTGIYLALVLLIILVGAASTVSTNSIRNYINGFISNNYMSIDSVNNMINAINNQDKAILIYLQGNKEEALNLFHKNDDEFYKWFYIEKGNVTEEGELDVVDEINNQYIEFGKLFSSLQDISNGSNHEEIVEYYYDKIVPQIDTINTSLEKLSDINEEILFSKKESLRSMAQTSIFIIGFMALIVSVLGGSIAMFLTNRFFNPINLLLDAIKSAKEGNLNKKAPIVYNDEIGELALEFNNMVNRLYQFEIESKGSLQAEKDKSINIIKSISDPIVLLDNNFKIKFINDKGKKFFHIYSDSYKDRSFLEVIPIPEAFKFIKESLGEDNKRKIIEVTKNNKKYFFNLTINAIKISGEDVQEVSVLFKDVTDLKELEAVKTEFIGAVSHELKTPLTSIMMGIGLINNKNIGDLNNKQKEIVKTIGEDVQNLNELVSNLLKISEIQANKYSFNIKENDINKLLGEVISSFLNQAEEKSIELKLDIKEELPLVMIDREKIKWVLNNLISNAIRYTEVGEVILTSYRKLDKIYIEVTDTGRGIPKNYLTKIFEKFVRVEEFEIPEESTGLGLSIAKDIVEINGGEIWCESEVGIGSKFIFTIPISIDNN</sequence>
<dbReference type="RefSeq" id="WP_136007623.1">
    <property type="nucleotide sequence ID" value="NZ_SRYR01000008.1"/>
</dbReference>
<dbReference type="CDD" id="cd06225">
    <property type="entry name" value="HAMP"/>
    <property type="match status" value="1"/>
</dbReference>
<keyword evidence="7" id="KW-0808">Transferase</keyword>
<gene>
    <name evidence="18" type="ORF">E5347_12815</name>
</gene>
<dbReference type="Pfam" id="PF02518">
    <property type="entry name" value="HATPase_c"/>
    <property type="match status" value="1"/>
</dbReference>
<evidence type="ECO:0000256" key="6">
    <source>
        <dbReference type="ARBA" id="ARBA00022553"/>
    </source>
</evidence>
<dbReference type="CDD" id="cd00082">
    <property type="entry name" value="HisKA"/>
    <property type="match status" value="1"/>
</dbReference>
<dbReference type="GO" id="GO:0005524">
    <property type="term" value="F:ATP binding"/>
    <property type="evidence" value="ECO:0007669"/>
    <property type="project" value="UniProtKB-KW"/>
</dbReference>
<dbReference type="GO" id="GO:0005886">
    <property type="term" value="C:plasma membrane"/>
    <property type="evidence" value="ECO:0007669"/>
    <property type="project" value="UniProtKB-SubCell"/>
</dbReference>
<dbReference type="PANTHER" id="PTHR42878:SF7">
    <property type="entry name" value="SENSOR HISTIDINE KINASE GLRK"/>
    <property type="match status" value="1"/>
</dbReference>
<evidence type="ECO:0000256" key="5">
    <source>
        <dbReference type="ARBA" id="ARBA00022475"/>
    </source>
</evidence>
<dbReference type="Pfam" id="PF00512">
    <property type="entry name" value="HisKA"/>
    <property type="match status" value="1"/>
</dbReference>
<dbReference type="PROSITE" id="PS50885">
    <property type="entry name" value="HAMP"/>
    <property type="match status" value="1"/>
</dbReference>
<evidence type="ECO:0000256" key="11">
    <source>
        <dbReference type="ARBA" id="ARBA00022840"/>
    </source>
</evidence>
<dbReference type="InterPro" id="IPR003660">
    <property type="entry name" value="HAMP_dom"/>
</dbReference>
<dbReference type="SUPFAM" id="SSF47384">
    <property type="entry name" value="Homodimeric domain of signal transducing histidine kinase"/>
    <property type="match status" value="1"/>
</dbReference>
<dbReference type="GO" id="GO:0007234">
    <property type="term" value="P:osmosensory signaling via phosphorelay pathway"/>
    <property type="evidence" value="ECO:0007669"/>
    <property type="project" value="TreeGrafter"/>
</dbReference>
<dbReference type="InterPro" id="IPR036097">
    <property type="entry name" value="HisK_dim/P_sf"/>
</dbReference>
<dbReference type="OrthoDB" id="9813151at2"/>